<dbReference type="PANTHER" id="PTHR47959:SF1">
    <property type="entry name" value="ATP-DEPENDENT RNA HELICASE DBPA"/>
    <property type="match status" value="1"/>
</dbReference>
<evidence type="ECO:0000313" key="8">
    <source>
        <dbReference type="WBParaSite" id="ACRNAN_scaffold1734.g32317.t1"/>
    </source>
</evidence>
<dbReference type="InterPro" id="IPR001650">
    <property type="entry name" value="Helicase_C-like"/>
</dbReference>
<evidence type="ECO:0000256" key="2">
    <source>
        <dbReference type="ARBA" id="ARBA00022801"/>
    </source>
</evidence>
<keyword evidence="2" id="KW-0378">Hydrolase</keyword>
<dbReference type="Pfam" id="PF11277">
    <property type="entry name" value="Med24_N"/>
    <property type="match status" value="1"/>
</dbReference>
<feature type="compositionally biased region" description="Basic residues" evidence="5">
    <location>
        <begin position="1038"/>
        <end position="1050"/>
    </location>
</feature>
<dbReference type="InterPro" id="IPR027417">
    <property type="entry name" value="P-loop_NTPase"/>
</dbReference>
<dbReference type="GO" id="GO:0016592">
    <property type="term" value="C:mediator complex"/>
    <property type="evidence" value="ECO:0007669"/>
    <property type="project" value="InterPro"/>
</dbReference>
<dbReference type="InterPro" id="IPR027844">
    <property type="entry name" value="INTS15"/>
</dbReference>
<keyword evidence="1" id="KW-0547">Nucleotide-binding</keyword>
<dbReference type="PROSITE" id="PS51194">
    <property type="entry name" value="HELICASE_CTER"/>
    <property type="match status" value="1"/>
</dbReference>
<dbReference type="Pfam" id="PF14964">
    <property type="entry name" value="INTS15"/>
    <property type="match status" value="1"/>
</dbReference>
<feature type="domain" description="Helicase C-terminal" evidence="6">
    <location>
        <begin position="1079"/>
        <end position="1220"/>
    </location>
</feature>
<evidence type="ECO:0000259" key="6">
    <source>
        <dbReference type="PROSITE" id="PS51194"/>
    </source>
</evidence>
<evidence type="ECO:0000256" key="5">
    <source>
        <dbReference type="SAM" id="MobiDB-lite"/>
    </source>
</evidence>
<keyword evidence="4" id="KW-0067">ATP-binding</keyword>
<dbReference type="PANTHER" id="PTHR47959">
    <property type="entry name" value="ATP-DEPENDENT RNA HELICASE RHLE-RELATED"/>
    <property type="match status" value="1"/>
</dbReference>
<keyword evidence="3" id="KW-0347">Helicase</keyword>
<dbReference type="GO" id="GO:0005524">
    <property type="term" value="F:ATP binding"/>
    <property type="evidence" value="ECO:0007669"/>
    <property type="project" value="UniProtKB-KW"/>
</dbReference>
<sequence>MYNPSIKSQPSSSSTSVTQLPQVLVQVQDVLVQIAKFIKQHGNKWNRAKATDLQHRIDNELFCLTTDRRTSKLNSLQKLKLLSILCNFYNGVVSENSSQKYLYFDLIFCGREGEALLHEARISFLVKLCSMALQFPSYSLFDDVAQWLMRIGKSESGKAYAQKIIGEIVENFIMVPEQHKMYEYLIPLYKVAPEFATLFIVFSIDSKTMDVPLITLLGIWFNESISSFLKIFNENPHLAKHFASESFDLLVRYDATNLQRDENHHRFHFAVLSLIMEWKTTAGMNLSCNSLIDILADSAQLDQQSHERLVEDIEFALHYDQFPIKTFKSRIEDFESCDLLTEQMLTLLENDNYKILLFSTLCDEPNHQVLQYADALFQSQLISSGLYITTIVKFDRFEQQIVELQQIVENCKRSFPNVEESDFLTNIVQELISPPKFPLEDPSFIGVKEFRPAILTLGSIFASFRVLKSDEEMADSFLMVGETFGMSRTEIVVDIFRSGFLIQLETVERDREALVDMFVYLKIPQILLKLIEQGVSKQEIYTALEKISNCTTLLNELDLKKCDNTLQCILDKLKSADVINEMEYENLVHNRNLYIKQKPELDSLISKSGSAGGQALSRYQLISVSLKAKQTFAKSLAQDIKKWIPLLVHLMKSGEVTVDAICSVFCADGDLAAFSSKLASINSLTEKPFAPSSDPEEIKNRPMMFDCSFILLSRIKYVYMDMRLDDMVADSTTSAFYKWTEAYFKHIEDAIPMPVNIDLKRNFLSRDFISSLKQGQAFWDDTWDYGDLIDNVPVIGDILLEEYRRGQNNERDIKNILTSFQEMTCLLLCLIQWLETQRDDIHRQELAKAIESVGKDQVIADQQLSKRWVYTMLVAKKCLKQMVQGRRQKEPRYTWVLTYARRQLPTLRQMEVPDSQMLKETYLYSNQQSWASPDVIAHIDRCNKSSNHRTWCECWMMQMLKSNTVDELLAASELCLAAALTSPVTCLIEFARCLVDYVLGNDYMASINQNYATVLAKMLVRIIILVIWAEDRRKQNQRLKTQRRMSRKRRHPEDAPLSVEDPASVASASAADSLAEQSDLTDDARIRRTLVFVQMKRHTKLLSLFLTQAGLPSTIINGDMSQDLRERALKEFREYRCPVLVATDVCARGIDIKDLDHVINFDLPEDPATYVHRIGRTGRLKEGTATSFYDPQVDGRILKDLIQFVRDAGQEPPEWLVDLDQNLGFGQNQDLGVVGSNDFDSQAPKDENAEADDSGVAGDQPSGNTTAAALPEIQAANDDWD</sequence>
<proteinExistence type="predicted"/>
<dbReference type="SMART" id="SM00490">
    <property type="entry name" value="HELICc"/>
    <property type="match status" value="1"/>
</dbReference>
<accession>A0A914D3R8</accession>
<protein>
    <submittedName>
        <fullName evidence="8">Mediator of RNA polymerase II transcription subunit 24</fullName>
    </submittedName>
</protein>
<dbReference type="InterPro" id="IPR050079">
    <property type="entry name" value="DEAD_box_RNA_helicase"/>
</dbReference>
<dbReference type="InterPro" id="IPR021429">
    <property type="entry name" value="Mediator_Med24"/>
</dbReference>
<dbReference type="GO" id="GO:0016787">
    <property type="term" value="F:hydrolase activity"/>
    <property type="evidence" value="ECO:0007669"/>
    <property type="project" value="UniProtKB-KW"/>
</dbReference>
<dbReference type="GO" id="GO:0003724">
    <property type="term" value="F:RNA helicase activity"/>
    <property type="evidence" value="ECO:0007669"/>
    <property type="project" value="TreeGrafter"/>
</dbReference>
<evidence type="ECO:0000256" key="4">
    <source>
        <dbReference type="ARBA" id="ARBA00022840"/>
    </source>
</evidence>
<dbReference type="Pfam" id="PF00271">
    <property type="entry name" value="Helicase_C"/>
    <property type="match status" value="1"/>
</dbReference>
<evidence type="ECO:0000256" key="3">
    <source>
        <dbReference type="ARBA" id="ARBA00022806"/>
    </source>
</evidence>
<feature type="region of interest" description="Disordered" evidence="5">
    <location>
        <begin position="1038"/>
        <end position="1063"/>
    </location>
</feature>
<dbReference type="SUPFAM" id="SSF52540">
    <property type="entry name" value="P-loop containing nucleoside triphosphate hydrolases"/>
    <property type="match status" value="1"/>
</dbReference>
<dbReference type="Proteomes" id="UP000887540">
    <property type="component" value="Unplaced"/>
</dbReference>
<name>A0A914D3R8_9BILA</name>
<dbReference type="Gene3D" id="3.40.50.300">
    <property type="entry name" value="P-loop containing nucleotide triphosphate hydrolases"/>
    <property type="match status" value="1"/>
</dbReference>
<dbReference type="CDD" id="cd18787">
    <property type="entry name" value="SF2_C_DEAD"/>
    <property type="match status" value="1"/>
</dbReference>
<evidence type="ECO:0000256" key="1">
    <source>
        <dbReference type="ARBA" id="ARBA00022741"/>
    </source>
</evidence>
<feature type="region of interest" description="Disordered" evidence="5">
    <location>
        <begin position="1230"/>
        <end position="1281"/>
    </location>
</feature>
<reference evidence="8" key="1">
    <citation type="submission" date="2022-11" db="UniProtKB">
        <authorList>
            <consortium name="WormBaseParasite"/>
        </authorList>
    </citation>
    <scope>IDENTIFICATION</scope>
</reference>
<dbReference type="WBParaSite" id="ACRNAN_scaffold1734.g32317.t1">
    <property type="protein sequence ID" value="ACRNAN_scaffold1734.g32317.t1"/>
    <property type="gene ID" value="ACRNAN_scaffold1734.g32317"/>
</dbReference>
<keyword evidence="7" id="KW-1185">Reference proteome</keyword>
<evidence type="ECO:0000313" key="7">
    <source>
        <dbReference type="Proteomes" id="UP000887540"/>
    </source>
</evidence>
<organism evidence="7 8">
    <name type="scientific">Acrobeloides nanus</name>
    <dbReference type="NCBI Taxonomy" id="290746"/>
    <lineage>
        <taxon>Eukaryota</taxon>
        <taxon>Metazoa</taxon>
        <taxon>Ecdysozoa</taxon>
        <taxon>Nematoda</taxon>
        <taxon>Chromadorea</taxon>
        <taxon>Rhabditida</taxon>
        <taxon>Tylenchina</taxon>
        <taxon>Cephalobomorpha</taxon>
        <taxon>Cephaloboidea</taxon>
        <taxon>Cephalobidae</taxon>
        <taxon>Acrobeloides</taxon>
    </lineage>
</organism>
<dbReference type="GO" id="GO:0005829">
    <property type="term" value="C:cytosol"/>
    <property type="evidence" value="ECO:0007669"/>
    <property type="project" value="TreeGrafter"/>
</dbReference>